<feature type="transmembrane region" description="Helical" evidence="1">
    <location>
        <begin position="102"/>
        <end position="126"/>
    </location>
</feature>
<evidence type="ECO:0000313" key="3">
    <source>
        <dbReference type="Proteomes" id="UP000295221"/>
    </source>
</evidence>
<proteinExistence type="predicted"/>
<dbReference type="Gene3D" id="1.20.1530.20">
    <property type="match status" value="1"/>
</dbReference>
<feature type="transmembrane region" description="Helical" evidence="1">
    <location>
        <begin position="235"/>
        <end position="256"/>
    </location>
</feature>
<dbReference type="Pfam" id="PF13593">
    <property type="entry name" value="SBF_like"/>
    <property type="match status" value="1"/>
</dbReference>
<gene>
    <name evidence="2" type="ORF">EV194_11146</name>
</gene>
<feature type="transmembrane region" description="Helical" evidence="1">
    <location>
        <begin position="12"/>
        <end position="31"/>
    </location>
</feature>
<keyword evidence="1" id="KW-1133">Transmembrane helix</keyword>
<feature type="transmembrane region" description="Helical" evidence="1">
    <location>
        <begin position="37"/>
        <end position="58"/>
    </location>
</feature>
<name>A0A4R2GFY9_9BACT</name>
<feature type="transmembrane region" description="Helical" evidence="1">
    <location>
        <begin position="70"/>
        <end position="90"/>
    </location>
</feature>
<feature type="transmembrane region" description="Helical" evidence="1">
    <location>
        <begin position="296"/>
        <end position="318"/>
    </location>
</feature>
<keyword evidence="1" id="KW-0812">Transmembrane</keyword>
<feature type="transmembrane region" description="Helical" evidence="1">
    <location>
        <begin position="169"/>
        <end position="192"/>
    </location>
</feature>
<dbReference type="PIRSF" id="PIRSF026166">
    <property type="entry name" value="UCP026166"/>
    <property type="match status" value="1"/>
</dbReference>
<dbReference type="Proteomes" id="UP000295221">
    <property type="component" value="Unassembled WGS sequence"/>
</dbReference>
<keyword evidence="3" id="KW-1185">Reference proteome</keyword>
<keyword evidence="1" id="KW-0472">Membrane</keyword>
<organism evidence="2 3">
    <name type="scientific">Natronoflexus pectinivorans</name>
    <dbReference type="NCBI Taxonomy" id="682526"/>
    <lineage>
        <taxon>Bacteria</taxon>
        <taxon>Pseudomonadati</taxon>
        <taxon>Bacteroidota</taxon>
        <taxon>Bacteroidia</taxon>
        <taxon>Marinilabiliales</taxon>
        <taxon>Marinilabiliaceae</taxon>
        <taxon>Natronoflexus</taxon>
    </lineage>
</organism>
<comment type="caution">
    <text evidence="2">The sequence shown here is derived from an EMBL/GenBank/DDBJ whole genome shotgun (WGS) entry which is preliminary data.</text>
</comment>
<dbReference type="InterPro" id="IPR016833">
    <property type="entry name" value="Put_Na-Bile_cotransptr"/>
</dbReference>
<dbReference type="AlphaFoldDB" id="A0A4R2GFY9"/>
<dbReference type="InterPro" id="IPR038770">
    <property type="entry name" value="Na+/solute_symporter_sf"/>
</dbReference>
<reference evidence="2 3" key="1">
    <citation type="submission" date="2019-03" db="EMBL/GenBank/DDBJ databases">
        <title>Genomic Encyclopedia of Type Strains, Phase IV (KMG-IV): sequencing the most valuable type-strain genomes for metagenomic binning, comparative biology and taxonomic classification.</title>
        <authorList>
            <person name="Goeker M."/>
        </authorList>
    </citation>
    <scope>NUCLEOTIDE SEQUENCE [LARGE SCALE GENOMIC DNA]</scope>
    <source>
        <strain evidence="2 3">DSM 24179</strain>
    </source>
</reference>
<evidence type="ECO:0000256" key="1">
    <source>
        <dbReference type="SAM" id="Phobius"/>
    </source>
</evidence>
<evidence type="ECO:0000313" key="2">
    <source>
        <dbReference type="EMBL" id="TCO06930.1"/>
    </source>
</evidence>
<dbReference type="GO" id="GO:0005886">
    <property type="term" value="C:plasma membrane"/>
    <property type="evidence" value="ECO:0007669"/>
    <property type="project" value="TreeGrafter"/>
</dbReference>
<dbReference type="PANTHER" id="PTHR18640">
    <property type="entry name" value="SOLUTE CARRIER FAMILY 10 MEMBER 7"/>
    <property type="match status" value="1"/>
</dbReference>
<accession>A0A4R2GFY9</accession>
<dbReference type="RefSeq" id="WP_207916049.1">
    <property type="nucleotide sequence ID" value="NZ_SLWK01000011.1"/>
</dbReference>
<feature type="transmembrane region" description="Helical" evidence="1">
    <location>
        <begin position="133"/>
        <end position="157"/>
    </location>
</feature>
<sequence length="332" mass="36667">MFKWFIGLDKFVPALIITIILARFFPGPGVYKGVIDLHKAGDIGITLIFLFYGLKLNLRKLRQDLSNWRLHLLVQFATFVLFPLLILPLLQTIGKSSANYLIWLGFFFLAALPSTVSSSVVMVSLARGNVPGAIFNATFSSLAGIIITPLWMGIVITSGSIEYAEFSGIIVKLVLQVLVPVIAGIVLNRFLGELSAKGAARLKLFDQMVILLIVYRSFSESFYLKLFENTGSVDILLVVTGSIALFFVVYATIKLISSKLKFNREDTITALFSGSKKSLIHGTVMAGIIFSEMAGTGVILMPLMVYHTLQLVLTGIIARRKRNQLRKEETPV</sequence>
<dbReference type="EMBL" id="SLWK01000011">
    <property type="protein sequence ID" value="TCO06930.1"/>
    <property type="molecule type" value="Genomic_DNA"/>
</dbReference>
<dbReference type="PANTHER" id="PTHR18640:SF5">
    <property type="entry name" value="SODIUM_BILE ACID COTRANSPORTER 7"/>
    <property type="match status" value="1"/>
</dbReference>
<protein>
    <submittedName>
        <fullName evidence="2">Sodium/bile acid cotransporter 7</fullName>
    </submittedName>
</protein>